<sequence>MPNTTSTGTSIDLSADFTSISDLDMNNTSASTSASGQSLNLDTTDTLPAQAADVTGDITFDDSSIDAEIELIHRYCENIERNLSSIGLGPPRMSASSVHRLSSDNNDDVIVSASTPVRIRVNTRAALREPVDFIDLSDHEFRAPAFYLPTNDVIDLCTPEGPTLQSNRATPDISIIPPNPYRRRRINTTVENSSTQQGICIINEEESGSSPKRSRDESDDGSYKCPVCLESVRQREPITTKCGHVFCNSCIQAALRTTHKCPLCNKKMTARQISRIYI</sequence>
<dbReference type="GO" id="GO:0008270">
    <property type="term" value="F:zinc ion binding"/>
    <property type="evidence" value="ECO:0007669"/>
    <property type="project" value="UniProtKB-KW"/>
</dbReference>
<dbReference type="PROSITE" id="PS50089">
    <property type="entry name" value="ZF_RING_2"/>
    <property type="match status" value="1"/>
</dbReference>
<gene>
    <name evidence="8" type="primary">LOC115625365</name>
</gene>
<dbReference type="Gene3D" id="3.30.40.10">
    <property type="entry name" value="Zinc/RING finger domain, C3HC4 (zinc finger)"/>
    <property type="match status" value="1"/>
</dbReference>
<dbReference type="InterPro" id="IPR013083">
    <property type="entry name" value="Znf_RING/FYVE/PHD"/>
</dbReference>
<dbReference type="GeneID" id="115625365"/>
<evidence type="ECO:0000256" key="5">
    <source>
        <dbReference type="SAM" id="MobiDB-lite"/>
    </source>
</evidence>
<evidence type="ECO:0000259" key="6">
    <source>
        <dbReference type="PROSITE" id="PS50089"/>
    </source>
</evidence>
<dbReference type="GO" id="GO:0045944">
    <property type="term" value="P:positive regulation of transcription by RNA polymerase II"/>
    <property type="evidence" value="ECO:0007669"/>
    <property type="project" value="TreeGrafter"/>
</dbReference>
<organism evidence="7 8">
    <name type="scientific">Drosophila lebanonensis</name>
    <name type="common">Fruit fly</name>
    <name type="synonym">Scaptodrosophila lebanonensis</name>
    <dbReference type="NCBI Taxonomy" id="7225"/>
    <lineage>
        <taxon>Eukaryota</taxon>
        <taxon>Metazoa</taxon>
        <taxon>Ecdysozoa</taxon>
        <taxon>Arthropoda</taxon>
        <taxon>Hexapoda</taxon>
        <taxon>Insecta</taxon>
        <taxon>Pterygota</taxon>
        <taxon>Neoptera</taxon>
        <taxon>Endopterygota</taxon>
        <taxon>Diptera</taxon>
        <taxon>Brachycera</taxon>
        <taxon>Muscomorpha</taxon>
        <taxon>Ephydroidea</taxon>
        <taxon>Drosophilidae</taxon>
        <taxon>Scaptodrosophila</taxon>
    </lineage>
</organism>
<dbReference type="SMART" id="SM00184">
    <property type="entry name" value="RING"/>
    <property type="match status" value="1"/>
</dbReference>
<reference evidence="8" key="1">
    <citation type="submission" date="2025-08" db="UniProtKB">
        <authorList>
            <consortium name="RefSeq"/>
        </authorList>
    </citation>
    <scope>IDENTIFICATION</scope>
    <source>
        <strain evidence="8">11010-0011.00</strain>
        <tissue evidence="8">Whole body</tissue>
    </source>
</reference>
<name>A0A6J2TMN8_DROLE</name>
<dbReference type="PROSITE" id="PS00518">
    <property type="entry name" value="ZF_RING_1"/>
    <property type="match status" value="1"/>
</dbReference>
<dbReference type="OrthoDB" id="6105938at2759"/>
<dbReference type="AlphaFoldDB" id="A0A6J2TMN8"/>
<feature type="domain" description="RING-type" evidence="6">
    <location>
        <begin position="225"/>
        <end position="265"/>
    </location>
</feature>
<dbReference type="PANTHER" id="PTHR23041:SF78">
    <property type="entry name" value="E3 UBIQUITIN-PROTEIN LIGASE RNF4"/>
    <property type="match status" value="1"/>
</dbReference>
<dbReference type="RefSeq" id="XP_030376262.1">
    <property type="nucleotide sequence ID" value="XM_030520402.1"/>
</dbReference>
<evidence type="ECO:0000256" key="1">
    <source>
        <dbReference type="ARBA" id="ARBA00022723"/>
    </source>
</evidence>
<proteinExistence type="predicted"/>
<evidence type="ECO:0000256" key="4">
    <source>
        <dbReference type="PROSITE-ProRule" id="PRU00175"/>
    </source>
</evidence>
<dbReference type="PANTHER" id="PTHR23041">
    <property type="entry name" value="RING FINGER DOMAIN-CONTAINING"/>
    <property type="match status" value="1"/>
</dbReference>
<protein>
    <submittedName>
        <fullName evidence="8">E3 ubiquitin-protein ligase BRE1A</fullName>
    </submittedName>
</protein>
<evidence type="ECO:0000313" key="8">
    <source>
        <dbReference type="RefSeq" id="XP_030376262.1"/>
    </source>
</evidence>
<dbReference type="Proteomes" id="UP000504634">
    <property type="component" value="Unplaced"/>
</dbReference>
<keyword evidence="2 4" id="KW-0863">Zinc-finger</keyword>
<dbReference type="InterPro" id="IPR017907">
    <property type="entry name" value="Znf_RING_CS"/>
</dbReference>
<evidence type="ECO:0000256" key="2">
    <source>
        <dbReference type="ARBA" id="ARBA00022771"/>
    </source>
</evidence>
<dbReference type="SUPFAM" id="SSF57850">
    <property type="entry name" value="RING/U-box"/>
    <property type="match status" value="1"/>
</dbReference>
<keyword evidence="7" id="KW-1185">Reference proteome</keyword>
<keyword evidence="3" id="KW-0862">Zinc</keyword>
<accession>A0A6J2TMN8</accession>
<evidence type="ECO:0000313" key="7">
    <source>
        <dbReference type="Proteomes" id="UP000504634"/>
    </source>
</evidence>
<evidence type="ECO:0000256" key="3">
    <source>
        <dbReference type="ARBA" id="ARBA00022833"/>
    </source>
</evidence>
<dbReference type="InterPro" id="IPR001841">
    <property type="entry name" value="Znf_RING"/>
</dbReference>
<dbReference type="Pfam" id="PF13639">
    <property type="entry name" value="zf-RING_2"/>
    <property type="match status" value="1"/>
</dbReference>
<keyword evidence="1" id="KW-0479">Metal-binding</keyword>
<dbReference type="InterPro" id="IPR047134">
    <property type="entry name" value="RNF4"/>
</dbReference>
<feature type="region of interest" description="Disordered" evidence="5">
    <location>
        <begin position="201"/>
        <end position="222"/>
    </location>
</feature>